<gene>
    <name evidence="3" type="ORF">E0Y62_22695</name>
</gene>
<dbReference type="EMBL" id="SJTH01000052">
    <property type="protein sequence ID" value="TCJ01712.1"/>
    <property type="molecule type" value="Genomic_DNA"/>
</dbReference>
<accession>A0A4R1API8</accession>
<feature type="domain" description="DnaB/C C-terminal" evidence="2">
    <location>
        <begin position="111"/>
        <end position="179"/>
    </location>
</feature>
<organism evidence="3 4">
    <name type="scientific">Cytobacillus praedii</name>
    <dbReference type="NCBI Taxonomy" id="1742358"/>
    <lineage>
        <taxon>Bacteria</taxon>
        <taxon>Bacillati</taxon>
        <taxon>Bacillota</taxon>
        <taxon>Bacilli</taxon>
        <taxon>Bacillales</taxon>
        <taxon>Bacillaceae</taxon>
        <taxon>Cytobacillus</taxon>
    </lineage>
</organism>
<dbReference type="Pfam" id="PF07261">
    <property type="entry name" value="DnaB_2"/>
    <property type="match status" value="1"/>
</dbReference>
<keyword evidence="4" id="KW-1185">Reference proteome</keyword>
<evidence type="ECO:0000313" key="3">
    <source>
        <dbReference type="EMBL" id="TCJ01712.1"/>
    </source>
</evidence>
<evidence type="ECO:0000256" key="1">
    <source>
        <dbReference type="ARBA" id="ARBA00093462"/>
    </source>
</evidence>
<comment type="similarity">
    <text evidence="1">Belongs to the DnaB/DnaD family.</text>
</comment>
<name>A0A4R1API8_9BACI</name>
<dbReference type="InterPro" id="IPR006343">
    <property type="entry name" value="DnaB/C_C"/>
</dbReference>
<reference evidence="3 4" key="1">
    <citation type="submission" date="2019-03" db="EMBL/GenBank/DDBJ databases">
        <authorList>
            <person name="Jensen L."/>
            <person name="Storgaard J."/>
            <person name="Sulaj E."/>
            <person name="Schramm A."/>
            <person name="Marshall I.P.G."/>
        </authorList>
    </citation>
    <scope>NUCLEOTIDE SEQUENCE [LARGE SCALE GENOMIC DNA]</scope>
    <source>
        <strain evidence="3 4">2017H2G3</strain>
    </source>
</reference>
<dbReference type="RefSeq" id="WP_131238319.1">
    <property type="nucleotide sequence ID" value="NZ_SJTH01000052.1"/>
</dbReference>
<dbReference type="OrthoDB" id="2863578at2"/>
<sequence length="195" mass="23048">MKNKKRVKKINSKIIHDLTAEEGFKEVHEMSIDEWNAKLEERNKAKTGKMIDRKRRKKVQGKVVHRTTPEEKFYKKHGMTMEEWRREQQFKVKSGLEWFINQVNSQTPIEFLKEPNGTVTEEDIKLVKDLQLLGLKDEVINVLLHYALVVSRIGLVHPLVKEMGKSWYKNNILTVENAIVFVREEQKKYNESSET</sequence>
<proteinExistence type="inferred from homology"/>
<protein>
    <recommendedName>
        <fullName evidence="2">DnaB/C C-terminal domain-containing protein</fullName>
    </recommendedName>
</protein>
<comment type="caution">
    <text evidence="3">The sequence shown here is derived from an EMBL/GenBank/DDBJ whole genome shotgun (WGS) entry which is preliminary data.</text>
</comment>
<dbReference type="AlphaFoldDB" id="A0A4R1API8"/>
<dbReference type="Proteomes" id="UP000293846">
    <property type="component" value="Unassembled WGS sequence"/>
</dbReference>
<evidence type="ECO:0000259" key="2">
    <source>
        <dbReference type="Pfam" id="PF07261"/>
    </source>
</evidence>
<evidence type="ECO:0000313" key="4">
    <source>
        <dbReference type="Proteomes" id="UP000293846"/>
    </source>
</evidence>